<evidence type="ECO:0000313" key="2">
    <source>
        <dbReference type="EMBL" id="HEB74037.1"/>
    </source>
</evidence>
<protein>
    <submittedName>
        <fullName evidence="2">Rrf2 family transcriptional regulator</fullName>
    </submittedName>
</protein>
<accession>A0A7V1I475</accession>
<proteinExistence type="predicted"/>
<dbReference type="InterPro" id="IPR030489">
    <property type="entry name" value="TR_Rrf2-type_CS"/>
</dbReference>
<dbReference type="PANTHER" id="PTHR33221:SF5">
    <property type="entry name" value="HTH-TYPE TRANSCRIPTIONAL REGULATOR ISCR"/>
    <property type="match status" value="1"/>
</dbReference>
<dbReference type="PROSITE" id="PS51197">
    <property type="entry name" value="HTH_RRF2_2"/>
    <property type="match status" value="1"/>
</dbReference>
<gene>
    <name evidence="2" type="ORF">ENJ03_02310</name>
</gene>
<dbReference type="Gene3D" id="1.10.10.10">
    <property type="entry name" value="Winged helix-like DNA-binding domain superfamily/Winged helix DNA-binding domain"/>
    <property type="match status" value="1"/>
</dbReference>
<dbReference type="GO" id="GO:0003700">
    <property type="term" value="F:DNA-binding transcription factor activity"/>
    <property type="evidence" value="ECO:0007669"/>
    <property type="project" value="TreeGrafter"/>
</dbReference>
<dbReference type="GO" id="GO:0003677">
    <property type="term" value="F:DNA binding"/>
    <property type="evidence" value="ECO:0007669"/>
    <property type="project" value="UniProtKB-KW"/>
</dbReference>
<dbReference type="PANTHER" id="PTHR33221">
    <property type="entry name" value="WINGED HELIX-TURN-HELIX TRANSCRIPTIONAL REGULATOR, RRF2 FAMILY"/>
    <property type="match status" value="1"/>
</dbReference>
<evidence type="ECO:0000256" key="1">
    <source>
        <dbReference type="ARBA" id="ARBA00023125"/>
    </source>
</evidence>
<reference evidence="2" key="1">
    <citation type="journal article" date="2020" name="mSystems">
        <title>Genome- and Community-Level Interaction Insights into Carbon Utilization and Element Cycling Functions of Hydrothermarchaeota in Hydrothermal Sediment.</title>
        <authorList>
            <person name="Zhou Z."/>
            <person name="Liu Y."/>
            <person name="Xu W."/>
            <person name="Pan J."/>
            <person name="Luo Z.H."/>
            <person name="Li M."/>
        </authorList>
    </citation>
    <scope>NUCLEOTIDE SEQUENCE [LARGE SCALE GENOMIC DNA]</scope>
    <source>
        <strain evidence="2">HyVt-45</strain>
    </source>
</reference>
<dbReference type="NCBIfam" id="TIGR00738">
    <property type="entry name" value="rrf2_super"/>
    <property type="match status" value="1"/>
</dbReference>
<dbReference type="AlphaFoldDB" id="A0A7V1I475"/>
<dbReference type="Pfam" id="PF02082">
    <property type="entry name" value="Rrf2"/>
    <property type="match status" value="1"/>
</dbReference>
<comment type="caution">
    <text evidence="2">The sequence shown here is derived from an EMBL/GenBank/DDBJ whole genome shotgun (WGS) entry which is preliminary data.</text>
</comment>
<dbReference type="EMBL" id="DRKW01000132">
    <property type="protein sequence ID" value="HEB74037.1"/>
    <property type="molecule type" value="Genomic_DNA"/>
</dbReference>
<dbReference type="Proteomes" id="UP000886268">
    <property type="component" value="Unassembled WGS sequence"/>
</dbReference>
<organism evidence="2">
    <name type="scientific">Desulfofervidus auxilii</name>
    <dbReference type="NCBI Taxonomy" id="1621989"/>
    <lineage>
        <taxon>Bacteria</taxon>
        <taxon>Pseudomonadati</taxon>
        <taxon>Thermodesulfobacteriota</taxon>
        <taxon>Candidatus Desulfofervidia</taxon>
        <taxon>Candidatus Desulfofervidales</taxon>
        <taxon>Candidatus Desulfofervidaceae</taxon>
        <taxon>Candidatus Desulfofervidus</taxon>
    </lineage>
</organism>
<dbReference type="InterPro" id="IPR036388">
    <property type="entry name" value="WH-like_DNA-bd_sf"/>
</dbReference>
<sequence>MKISTRVRYGLRMMIELAMSASKDYIPLSKIAENQNISPKYLKQISLVLENYGLVKSMRGIGGGYKLSRPPEEITAHEIVEALMGKIEVVDCVSAPELCELSKKCAAREVWVEISEAVSRLLKEKTLKELADRQKELLKEVK</sequence>
<name>A0A7V1I475_DESA2</name>
<dbReference type="InterPro" id="IPR000944">
    <property type="entry name" value="Tscrpt_reg_Rrf2"/>
</dbReference>
<dbReference type="InterPro" id="IPR036390">
    <property type="entry name" value="WH_DNA-bd_sf"/>
</dbReference>
<keyword evidence="1" id="KW-0238">DNA-binding</keyword>
<dbReference type="GO" id="GO:0005829">
    <property type="term" value="C:cytosol"/>
    <property type="evidence" value="ECO:0007669"/>
    <property type="project" value="TreeGrafter"/>
</dbReference>
<dbReference type="PROSITE" id="PS01332">
    <property type="entry name" value="HTH_RRF2_1"/>
    <property type="match status" value="1"/>
</dbReference>
<dbReference type="SUPFAM" id="SSF46785">
    <property type="entry name" value="Winged helix' DNA-binding domain"/>
    <property type="match status" value="1"/>
</dbReference>